<protein>
    <submittedName>
        <fullName evidence="3">Uncharacterized protein</fullName>
    </submittedName>
</protein>
<keyword evidence="2" id="KW-0812">Transmembrane</keyword>
<proteinExistence type="predicted"/>
<dbReference type="AlphaFoldDB" id="A0A182LRM2"/>
<keyword evidence="2" id="KW-1133">Transmembrane helix</keyword>
<dbReference type="EnsemblMetazoa" id="ACUA000250-RA">
    <property type="protein sequence ID" value="ACUA000250-PA"/>
    <property type="gene ID" value="ACUA000250"/>
</dbReference>
<evidence type="ECO:0000256" key="2">
    <source>
        <dbReference type="SAM" id="Phobius"/>
    </source>
</evidence>
<keyword evidence="4" id="KW-1185">Reference proteome</keyword>
<feature type="region of interest" description="Disordered" evidence="1">
    <location>
        <begin position="1"/>
        <end position="20"/>
    </location>
</feature>
<dbReference type="VEuPathDB" id="VectorBase:ACUA000250"/>
<name>A0A182LRM2_9DIPT</name>
<dbReference type="EMBL" id="AXCM01008497">
    <property type="status" value="NOT_ANNOTATED_CDS"/>
    <property type="molecule type" value="Genomic_DNA"/>
</dbReference>
<evidence type="ECO:0000313" key="3">
    <source>
        <dbReference type="EnsemblMetazoa" id="ACUA000250-PA"/>
    </source>
</evidence>
<feature type="transmembrane region" description="Helical" evidence="2">
    <location>
        <begin position="164"/>
        <end position="182"/>
    </location>
</feature>
<reference evidence="3" key="2">
    <citation type="submission" date="2020-05" db="UniProtKB">
        <authorList>
            <consortium name="EnsemblMetazoa"/>
        </authorList>
    </citation>
    <scope>IDENTIFICATION</scope>
    <source>
        <strain evidence="3">A-37</strain>
    </source>
</reference>
<sequence length="209" mass="22077">MVLQNASGIAINTPASGNDGTSLSRCAQQYIDTDAIGGYDGDGNGNGIGGHSITGVLSSPCSSSSIHSSATDCNRNRIVGKVDEAKYHHCESSKLMNHGSNSTNNYHNNNKSTGGGKRQHPSLSGKGVCASLFSSGRSSQQQNDVASSHRSKAGCRMSMYRHRAYVRIMVFVTGLMILPPTVPHSESYRAAIDVVVRIPGIGAFVLFSE</sequence>
<dbReference type="Proteomes" id="UP000075883">
    <property type="component" value="Unassembled WGS sequence"/>
</dbReference>
<reference evidence="4" key="1">
    <citation type="submission" date="2013-09" db="EMBL/GenBank/DDBJ databases">
        <title>The Genome Sequence of Anopheles culicifacies species A.</title>
        <authorList>
            <consortium name="The Broad Institute Genomics Platform"/>
            <person name="Neafsey D.E."/>
            <person name="Besansky N."/>
            <person name="Howell P."/>
            <person name="Walton C."/>
            <person name="Young S.K."/>
            <person name="Zeng Q."/>
            <person name="Gargeya S."/>
            <person name="Fitzgerald M."/>
            <person name="Haas B."/>
            <person name="Abouelleil A."/>
            <person name="Allen A.W."/>
            <person name="Alvarado L."/>
            <person name="Arachchi H.M."/>
            <person name="Berlin A.M."/>
            <person name="Chapman S.B."/>
            <person name="Gainer-Dewar J."/>
            <person name="Goldberg J."/>
            <person name="Griggs A."/>
            <person name="Gujja S."/>
            <person name="Hansen M."/>
            <person name="Howarth C."/>
            <person name="Imamovic A."/>
            <person name="Ireland A."/>
            <person name="Larimer J."/>
            <person name="McCowan C."/>
            <person name="Murphy C."/>
            <person name="Pearson M."/>
            <person name="Poon T.W."/>
            <person name="Priest M."/>
            <person name="Roberts A."/>
            <person name="Saif S."/>
            <person name="Shea T."/>
            <person name="Sisk P."/>
            <person name="Sykes S."/>
            <person name="Wortman J."/>
            <person name="Nusbaum C."/>
            <person name="Birren B."/>
        </authorList>
    </citation>
    <scope>NUCLEOTIDE SEQUENCE [LARGE SCALE GENOMIC DNA]</scope>
    <source>
        <strain evidence="4">A-37</strain>
    </source>
</reference>
<accession>A0A182LRM2</accession>
<evidence type="ECO:0000313" key="4">
    <source>
        <dbReference type="Proteomes" id="UP000075883"/>
    </source>
</evidence>
<organism evidence="3 4">
    <name type="scientific">Anopheles culicifacies</name>
    <dbReference type="NCBI Taxonomy" id="139723"/>
    <lineage>
        <taxon>Eukaryota</taxon>
        <taxon>Metazoa</taxon>
        <taxon>Ecdysozoa</taxon>
        <taxon>Arthropoda</taxon>
        <taxon>Hexapoda</taxon>
        <taxon>Insecta</taxon>
        <taxon>Pterygota</taxon>
        <taxon>Neoptera</taxon>
        <taxon>Endopterygota</taxon>
        <taxon>Diptera</taxon>
        <taxon>Nematocera</taxon>
        <taxon>Culicoidea</taxon>
        <taxon>Culicidae</taxon>
        <taxon>Anophelinae</taxon>
        <taxon>Anopheles</taxon>
        <taxon>culicifacies species complex</taxon>
    </lineage>
</organism>
<feature type="compositionally biased region" description="Low complexity" evidence="1">
    <location>
        <begin position="97"/>
        <end position="112"/>
    </location>
</feature>
<evidence type="ECO:0000256" key="1">
    <source>
        <dbReference type="SAM" id="MobiDB-lite"/>
    </source>
</evidence>
<keyword evidence="2" id="KW-0472">Membrane</keyword>
<feature type="region of interest" description="Disordered" evidence="1">
    <location>
        <begin position="92"/>
        <end position="124"/>
    </location>
</feature>